<organism evidence="3 4">
    <name type="scientific">Delitschia confertaspora ATCC 74209</name>
    <dbReference type="NCBI Taxonomy" id="1513339"/>
    <lineage>
        <taxon>Eukaryota</taxon>
        <taxon>Fungi</taxon>
        <taxon>Dikarya</taxon>
        <taxon>Ascomycota</taxon>
        <taxon>Pezizomycotina</taxon>
        <taxon>Dothideomycetes</taxon>
        <taxon>Pleosporomycetidae</taxon>
        <taxon>Pleosporales</taxon>
        <taxon>Delitschiaceae</taxon>
        <taxon>Delitschia</taxon>
    </lineage>
</organism>
<name>A0A9P4MML9_9PLEO</name>
<protein>
    <recommendedName>
        <fullName evidence="2">PCI domain-containing protein</fullName>
    </recommendedName>
</protein>
<feature type="domain" description="PCI" evidence="2">
    <location>
        <begin position="337"/>
        <end position="508"/>
    </location>
</feature>
<dbReference type="InterPro" id="IPR005062">
    <property type="entry name" value="SAC3/GANP/THP3_conserved"/>
</dbReference>
<dbReference type="OrthoDB" id="199574at2759"/>
<proteinExistence type="predicted"/>
<accession>A0A9P4MML9</accession>
<dbReference type="PROSITE" id="PS50250">
    <property type="entry name" value="PCI"/>
    <property type="match status" value="1"/>
</dbReference>
<keyword evidence="4" id="KW-1185">Reference proteome</keyword>
<feature type="region of interest" description="Disordered" evidence="1">
    <location>
        <begin position="33"/>
        <end position="52"/>
    </location>
</feature>
<dbReference type="PANTHER" id="PTHR12436:SF4">
    <property type="entry name" value="LEUKOCYTE RECEPTOR CLUSTER MEMBER 8"/>
    <property type="match status" value="1"/>
</dbReference>
<dbReference type="GO" id="GO:0005634">
    <property type="term" value="C:nucleus"/>
    <property type="evidence" value="ECO:0007669"/>
    <property type="project" value="TreeGrafter"/>
</dbReference>
<evidence type="ECO:0000259" key="2">
    <source>
        <dbReference type="PROSITE" id="PS50250"/>
    </source>
</evidence>
<feature type="compositionally biased region" description="Polar residues" evidence="1">
    <location>
        <begin position="138"/>
        <end position="158"/>
    </location>
</feature>
<evidence type="ECO:0000313" key="3">
    <source>
        <dbReference type="EMBL" id="KAF2196072.1"/>
    </source>
</evidence>
<dbReference type="InterPro" id="IPR000717">
    <property type="entry name" value="PCI_dom"/>
</dbReference>
<evidence type="ECO:0000313" key="4">
    <source>
        <dbReference type="Proteomes" id="UP000799536"/>
    </source>
</evidence>
<gene>
    <name evidence="3" type="ORF">GQ43DRAFT_278521</name>
</gene>
<dbReference type="Gene3D" id="1.25.40.990">
    <property type="match status" value="1"/>
</dbReference>
<reference evidence="3" key="1">
    <citation type="journal article" date="2020" name="Stud. Mycol.">
        <title>101 Dothideomycetes genomes: a test case for predicting lifestyles and emergence of pathogens.</title>
        <authorList>
            <person name="Haridas S."/>
            <person name="Albert R."/>
            <person name="Binder M."/>
            <person name="Bloem J."/>
            <person name="Labutti K."/>
            <person name="Salamov A."/>
            <person name="Andreopoulos B."/>
            <person name="Baker S."/>
            <person name="Barry K."/>
            <person name="Bills G."/>
            <person name="Bluhm B."/>
            <person name="Cannon C."/>
            <person name="Castanera R."/>
            <person name="Culley D."/>
            <person name="Daum C."/>
            <person name="Ezra D."/>
            <person name="Gonzalez J."/>
            <person name="Henrissat B."/>
            <person name="Kuo A."/>
            <person name="Liang C."/>
            <person name="Lipzen A."/>
            <person name="Lutzoni F."/>
            <person name="Magnuson J."/>
            <person name="Mondo S."/>
            <person name="Nolan M."/>
            <person name="Ohm R."/>
            <person name="Pangilinan J."/>
            <person name="Park H.-J."/>
            <person name="Ramirez L."/>
            <person name="Alfaro M."/>
            <person name="Sun H."/>
            <person name="Tritt A."/>
            <person name="Yoshinaga Y."/>
            <person name="Zwiers L.-H."/>
            <person name="Turgeon B."/>
            <person name="Goodwin S."/>
            <person name="Spatafora J."/>
            <person name="Crous P."/>
            <person name="Grigoriev I."/>
        </authorList>
    </citation>
    <scope>NUCLEOTIDE SEQUENCE</scope>
    <source>
        <strain evidence="3">ATCC 74209</strain>
    </source>
</reference>
<feature type="compositionally biased region" description="Basic and acidic residues" evidence="1">
    <location>
        <begin position="188"/>
        <end position="202"/>
    </location>
</feature>
<dbReference type="EMBL" id="ML994494">
    <property type="protein sequence ID" value="KAF2196072.1"/>
    <property type="molecule type" value="Genomic_DNA"/>
</dbReference>
<feature type="compositionally biased region" description="Pro residues" evidence="1">
    <location>
        <begin position="41"/>
        <end position="52"/>
    </location>
</feature>
<comment type="caution">
    <text evidence="3">The sequence shown here is derived from an EMBL/GenBank/DDBJ whole genome shotgun (WGS) entry which is preliminary data.</text>
</comment>
<dbReference type="InterPro" id="IPR045107">
    <property type="entry name" value="SAC3/GANP/THP3"/>
</dbReference>
<evidence type="ECO:0000256" key="1">
    <source>
        <dbReference type="SAM" id="MobiDB-lite"/>
    </source>
</evidence>
<dbReference type="Pfam" id="PF03399">
    <property type="entry name" value="SAC3_GANP"/>
    <property type="match status" value="1"/>
</dbReference>
<feature type="compositionally biased region" description="Low complexity" evidence="1">
    <location>
        <begin position="234"/>
        <end position="247"/>
    </location>
</feature>
<dbReference type="PANTHER" id="PTHR12436">
    <property type="entry name" value="80 KDA MCM3-ASSOCIATED PROTEIN"/>
    <property type="match status" value="1"/>
</dbReference>
<feature type="region of interest" description="Disordered" evidence="1">
    <location>
        <begin position="138"/>
        <end position="251"/>
    </location>
</feature>
<dbReference type="Proteomes" id="UP000799536">
    <property type="component" value="Unassembled WGS sequence"/>
</dbReference>
<dbReference type="AlphaFoldDB" id="A0A9P4MML9"/>
<sequence>MTSRTTVLWRQVGQPSHAPAYNAVPARKTFTMPAEEQAAPASPPQPRKVDWPPPVREYVRRAFDPDYAVPGIEQEEMQIKLRQIITSFAEKEMLFDVDWANYPLPQTFIANKRRAAATRALASGSGINIGLSQSFSPLHITPQANHTNPTPANVNSPQHSKKRKSMDDTHAEQADQSIPPWRRANRNMLEDRITRDPKVKADKRAKKGVGLAGEIPSKFDQADLEKRKKRFGADKTSSASDSDSEMSTGPVIGTCQNLEKRYLRLTAPPKAEAVRPQHVLEKTLLLLKEKWKQEKNYNYICDQFKSLRQDLTVQHIKNAFTVSVYECHARIALEKGDLGEYNQCQTQLRALYSQKLGGHPEEFLAYRVLYYIYTCNQTDMNDLLAELTPADKAQAAVKHALDVRSSLALGNYHKFIQLYIIAPNMGAYLMDMFIERERLAALANIAKAYMSVTLRFLSDELGFESDPECAEFLQSRGAEQLFQSTESGYRVNIGQGKALFDQLRAAAFSKVDIKGQI</sequence>